<keyword evidence="7" id="KW-1185">Reference proteome</keyword>
<evidence type="ECO:0000256" key="3">
    <source>
        <dbReference type="SAM" id="SignalP"/>
    </source>
</evidence>
<dbReference type="Pfam" id="PF14718">
    <property type="entry name" value="SLT_L"/>
    <property type="match status" value="1"/>
</dbReference>
<dbReference type="GO" id="GO:0016020">
    <property type="term" value="C:membrane"/>
    <property type="evidence" value="ECO:0007669"/>
    <property type="project" value="InterPro"/>
</dbReference>
<dbReference type="InterPro" id="IPR037061">
    <property type="entry name" value="Lytic_TGlycoase_superhlx_L_sf"/>
</dbReference>
<dbReference type="GO" id="GO:0004553">
    <property type="term" value="F:hydrolase activity, hydrolyzing O-glycosyl compounds"/>
    <property type="evidence" value="ECO:0007669"/>
    <property type="project" value="InterPro"/>
</dbReference>
<dbReference type="PANTHER" id="PTHR37423">
    <property type="entry name" value="SOLUBLE LYTIC MUREIN TRANSGLYCOSYLASE-RELATED"/>
    <property type="match status" value="1"/>
</dbReference>
<dbReference type="PROSITE" id="PS00922">
    <property type="entry name" value="TRANSGLYCOSYLASE"/>
    <property type="match status" value="1"/>
</dbReference>
<feature type="domain" description="Transglycosylase SLT" evidence="4">
    <location>
        <begin position="481"/>
        <end position="597"/>
    </location>
</feature>
<comment type="similarity">
    <text evidence="1">Belongs to the transglycosylase Slt family.</text>
</comment>
<proteinExistence type="inferred from homology"/>
<dbReference type="Gene3D" id="1.10.1240.20">
    <property type="entry name" value="Lytic transglycosylase, superhelical linker domain"/>
    <property type="match status" value="1"/>
</dbReference>
<feature type="chain" id="PRO_5013255613" evidence="3">
    <location>
        <begin position="24"/>
        <end position="647"/>
    </location>
</feature>
<dbReference type="AlphaFoldDB" id="A0A1Z4VML9"/>
<evidence type="ECO:0000313" key="6">
    <source>
        <dbReference type="EMBL" id="BAZ92860.1"/>
    </source>
</evidence>
<dbReference type="InterPro" id="IPR008939">
    <property type="entry name" value="Lytic_TGlycosylase_superhlx_U"/>
</dbReference>
<accession>A0A1Z4VML9</accession>
<dbReference type="EMBL" id="AP018052">
    <property type="protein sequence ID" value="BAZ92860.1"/>
    <property type="molecule type" value="Genomic_DNA"/>
</dbReference>
<reference evidence="6 7" key="1">
    <citation type="submission" date="2017-05" db="EMBL/GenBank/DDBJ databases">
        <title>Thiocyanate degradation by Thiohalobacter thiocyanaticus FOKN1.</title>
        <authorList>
            <person name="Oshiki M."/>
            <person name="Fukushima T."/>
            <person name="Kawano S."/>
            <person name="Nakagawa J."/>
        </authorList>
    </citation>
    <scope>NUCLEOTIDE SEQUENCE [LARGE SCALE GENOMIC DNA]</scope>
    <source>
        <strain evidence="6 7">FOKN1</strain>
    </source>
</reference>
<dbReference type="CDD" id="cd13401">
    <property type="entry name" value="Slt70-like"/>
    <property type="match status" value="1"/>
</dbReference>
<dbReference type="GO" id="GO:0042597">
    <property type="term" value="C:periplasmic space"/>
    <property type="evidence" value="ECO:0007669"/>
    <property type="project" value="InterPro"/>
</dbReference>
<dbReference type="InterPro" id="IPR008258">
    <property type="entry name" value="Transglycosylase_SLT_dom_1"/>
</dbReference>
<dbReference type="GO" id="GO:0000270">
    <property type="term" value="P:peptidoglycan metabolic process"/>
    <property type="evidence" value="ECO:0007669"/>
    <property type="project" value="InterPro"/>
</dbReference>
<gene>
    <name evidence="6" type="ORF">FOKN1_0456</name>
</gene>
<name>A0A1Z4VML9_9GAMM</name>
<dbReference type="InterPro" id="IPR012289">
    <property type="entry name" value="Lytic_TGlycosylase_superhlx_L"/>
</dbReference>
<dbReference type="Gene3D" id="1.25.20.10">
    <property type="entry name" value="Bacterial muramidases"/>
    <property type="match status" value="1"/>
</dbReference>
<dbReference type="Gene3D" id="1.10.530.10">
    <property type="match status" value="1"/>
</dbReference>
<evidence type="ECO:0000256" key="2">
    <source>
        <dbReference type="ARBA" id="ARBA00022729"/>
    </source>
</evidence>
<dbReference type="Pfam" id="PF01464">
    <property type="entry name" value="SLT"/>
    <property type="match status" value="1"/>
</dbReference>
<organism evidence="6 7">
    <name type="scientific">Thiohalobacter thiocyanaticus</name>
    <dbReference type="NCBI Taxonomy" id="585455"/>
    <lineage>
        <taxon>Bacteria</taxon>
        <taxon>Pseudomonadati</taxon>
        <taxon>Pseudomonadota</taxon>
        <taxon>Gammaproteobacteria</taxon>
        <taxon>Thiohalobacterales</taxon>
        <taxon>Thiohalobacteraceae</taxon>
        <taxon>Thiohalobacter</taxon>
    </lineage>
</organism>
<dbReference type="GO" id="GO:0008933">
    <property type="term" value="F:peptidoglycan lytic transglycosylase activity"/>
    <property type="evidence" value="ECO:0007669"/>
    <property type="project" value="InterPro"/>
</dbReference>
<evidence type="ECO:0000256" key="1">
    <source>
        <dbReference type="ARBA" id="ARBA00007734"/>
    </source>
</evidence>
<dbReference type="InterPro" id="IPR023346">
    <property type="entry name" value="Lysozyme-like_dom_sf"/>
</dbReference>
<dbReference type="InterPro" id="IPR000189">
    <property type="entry name" value="Transglyc_AS"/>
</dbReference>
<sequence>MNKRLQLAAAILLSLPWPGAAIALSDPFTDERARFQEALHALERGNLQRFDALVASLQDYPLQPYLQDRRLRRDLARASDADIAAYLERYADTPLADRLYDDWLEHLGRTRQWSRFERFYRGDGDAELRCYHLRATRTAGERTAWLDAAMTLWRVGHSQPDACDPVFDVLYDSHRIDSDALWERIALAMGEGRLSLAAYLGKKLPAAERELVEFWRHAHRRPAAALNDARLQADDDRVRRIRLHAIQRLARSQPDSAYAALQARRDQLSGDDYHATLKYVARYAGIRRSDNAYAILKAVPGDWRDAEIEELQARIALLTRDWAALLETIEGFRHQDSRFSEWPYWQARALDALGRSEPARQQLLALSGERFFHGFLAADRLNRPYRLNHRPIEYDESDLLALLQRRPGLWRAGELHRLGRTWASRREWYHASLKLSPPELELAAALAHEWDWHDRAIWTAARAGRWDDVQIRFPLAYRDQIEQVAGQFDLDPALIFAVIRQESAFMADARSSAGALGLMQLMPATGRQTALHLRLPRPSRATLLTTSANLRLGSAYLKRMLERYHGHPALAAAAYNAGPHRVDRWLPDDGEFEPDHWIDTIPFRETRGYVRGVLAFTAVYDMRLNGEAVPLARRLARVVNVDGSSGG</sequence>
<evidence type="ECO:0000259" key="4">
    <source>
        <dbReference type="Pfam" id="PF01464"/>
    </source>
</evidence>
<evidence type="ECO:0000313" key="7">
    <source>
        <dbReference type="Proteomes" id="UP000218765"/>
    </source>
</evidence>
<dbReference type="Proteomes" id="UP000218765">
    <property type="component" value="Chromosome"/>
</dbReference>
<dbReference type="KEGG" id="ttc:FOKN1_0456"/>
<dbReference type="PANTHER" id="PTHR37423:SF5">
    <property type="entry name" value="SOLUBLE LYTIC MUREIN TRANSGLYCOSYLASE"/>
    <property type="match status" value="1"/>
</dbReference>
<dbReference type="SUPFAM" id="SSF48435">
    <property type="entry name" value="Bacterial muramidases"/>
    <property type="match status" value="1"/>
</dbReference>
<feature type="signal peptide" evidence="3">
    <location>
        <begin position="1"/>
        <end position="23"/>
    </location>
</feature>
<evidence type="ECO:0000259" key="5">
    <source>
        <dbReference type="Pfam" id="PF14718"/>
    </source>
</evidence>
<protein>
    <submittedName>
        <fullName evidence="6">Soluble lytic murein transglycosylase</fullName>
    </submittedName>
</protein>
<feature type="domain" description="Lytic transglycosylase superhelical linker" evidence="5">
    <location>
        <begin position="403"/>
        <end position="469"/>
    </location>
</feature>
<keyword evidence="2 3" id="KW-0732">Signal</keyword>
<dbReference type="SUPFAM" id="SSF53955">
    <property type="entry name" value="Lysozyme-like"/>
    <property type="match status" value="1"/>
</dbReference>